<name>A0A142ESH5_9BACT</name>
<protein>
    <recommendedName>
        <fullName evidence="4">DUF4199 domain-containing protein</fullName>
    </recommendedName>
</protein>
<feature type="transmembrane region" description="Helical" evidence="1">
    <location>
        <begin position="155"/>
        <end position="174"/>
    </location>
</feature>
<keyword evidence="1" id="KW-0812">Transmembrane</keyword>
<keyword evidence="1" id="KW-0472">Membrane</keyword>
<dbReference type="KEGG" id="alm:AO498_16630"/>
<dbReference type="PATRIC" id="fig|1727163.4.peg.3490"/>
<feature type="transmembrane region" description="Helical" evidence="1">
    <location>
        <begin position="39"/>
        <end position="59"/>
    </location>
</feature>
<sequence>MEVQTQSPFSAALKPGITIGLVSLILTYLAYFIDSSLLTKWWFGLIALAIFFILIIYFGKQYRVEQGGFISFGSAFNFSFIAIVISGLISLVGQILLYHVIDPALPEVLADLAFETSLSAMESFGANPDSLTPEQLQDIRDRSASGFTLTGQLQGFLFGLIFYAIIALILGAILKKRDKSLDY</sequence>
<evidence type="ECO:0000313" key="2">
    <source>
        <dbReference type="EMBL" id="AMQ58080.1"/>
    </source>
</evidence>
<dbReference type="EMBL" id="CP012836">
    <property type="protein sequence ID" value="AMQ58080.1"/>
    <property type="molecule type" value="Genomic_DNA"/>
</dbReference>
<dbReference type="STRING" id="1727163.AO498_16630"/>
<gene>
    <name evidence="2" type="ORF">AO498_16630</name>
</gene>
<evidence type="ECO:0000313" key="3">
    <source>
        <dbReference type="Proteomes" id="UP000073816"/>
    </source>
</evidence>
<dbReference type="InterPro" id="IPR025250">
    <property type="entry name" value="DUF4199"/>
</dbReference>
<evidence type="ECO:0000256" key="1">
    <source>
        <dbReference type="SAM" id="Phobius"/>
    </source>
</evidence>
<dbReference type="Pfam" id="PF13858">
    <property type="entry name" value="DUF4199"/>
    <property type="match status" value="1"/>
</dbReference>
<accession>A0A142ESH5</accession>
<dbReference type="OrthoDB" id="660361at2"/>
<feature type="transmembrane region" description="Helical" evidence="1">
    <location>
        <begin position="80"/>
        <end position="101"/>
    </location>
</feature>
<organism evidence="2 3">
    <name type="scientific">Algoriphagus sanaruensis</name>
    <dbReference type="NCBI Taxonomy" id="1727163"/>
    <lineage>
        <taxon>Bacteria</taxon>
        <taxon>Pseudomonadati</taxon>
        <taxon>Bacteroidota</taxon>
        <taxon>Cytophagia</taxon>
        <taxon>Cytophagales</taxon>
        <taxon>Cyclobacteriaceae</taxon>
        <taxon>Algoriphagus</taxon>
    </lineage>
</organism>
<reference evidence="3" key="1">
    <citation type="submission" date="2015-09" db="EMBL/GenBank/DDBJ databases">
        <title>Complete sequence of Algoriphagus sp. M8-2.</title>
        <authorList>
            <person name="Shintani M."/>
        </authorList>
    </citation>
    <scope>NUCLEOTIDE SEQUENCE [LARGE SCALE GENOMIC DNA]</scope>
    <source>
        <strain evidence="3">M8-2</strain>
    </source>
</reference>
<proteinExistence type="predicted"/>
<evidence type="ECO:0008006" key="4">
    <source>
        <dbReference type="Google" id="ProtNLM"/>
    </source>
</evidence>
<dbReference type="RefSeq" id="WP_067550054.1">
    <property type="nucleotide sequence ID" value="NZ_CP012836.1"/>
</dbReference>
<dbReference type="Proteomes" id="UP000073816">
    <property type="component" value="Chromosome"/>
</dbReference>
<feature type="transmembrane region" description="Helical" evidence="1">
    <location>
        <begin position="12"/>
        <end position="33"/>
    </location>
</feature>
<keyword evidence="1" id="KW-1133">Transmembrane helix</keyword>
<keyword evidence="3" id="KW-1185">Reference proteome</keyword>
<reference evidence="2 3" key="2">
    <citation type="journal article" date="2016" name="Genome Announc.">
        <title>Complete Genome Sequence of Algoriphagus sp. Strain M8-2, Isolated from a Brackish Lake.</title>
        <authorList>
            <person name="Muraguchi Y."/>
            <person name="Kushimoto K."/>
            <person name="Ohtsubo Y."/>
            <person name="Suzuki T."/>
            <person name="Dohra H."/>
            <person name="Kimbara K."/>
            <person name="Shintani M."/>
        </authorList>
    </citation>
    <scope>NUCLEOTIDE SEQUENCE [LARGE SCALE GENOMIC DNA]</scope>
    <source>
        <strain evidence="2 3">M8-2</strain>
    </source>
</reference>
<dbReference type="AlphaFoldDB" id="A0A142ESH5"/>